<dbReference type="AlphaFoldDB" id="A0A928KS50"/>
<dbReference type="PANTHER" id="PTHR43656:SF2">
    <property type="entry name" value="BINDING OXIDOREDUCTASE, PUTATIVE (AFU_ORTHOLOGUE AFUA_2G08260)-RELATED"/>
    <property type="match status" value="1"/>
</dbReference>
<dbReference type="Gene3D" id="3.20.20.70">
    <property type="entry name" value="Aldolase class I"/>
    <property type="match status" value="1"/>
</dbReference>
<evidence type="ECO:0000256" key="2">
    <source>
        <dbReference type="ARBA" id="ARBA00022630"/>
    </source>
</evidence>
<evidence type="ECO:0000256" key="1">
    <source>
        <dbReference type="ARBA" id="ARBA00007870"/>
    </source>
</evidence>
<dbReference type="InterPro" id="IPR003710">
    <property type="entry name" value="ApbA"/>
</dbReference>
<dbReference type="EC" id="1.1.1.169" evidence="8"/>
<dbReference type="SUPFAM" id="SSF51735">
    <property type="entry name" value="NAD(P)-binding Rossmann-fold domains"/>
    <property type="match status" value="1"/>
</dbReference>
<dbReference type="InterPro" id="IPR036291">
    <property type="entry name" value="NAD(P)-bd_dom_sf"/>
</dbReference>
<dbReference type="GO" id="GO:0008677">
    <property type="term" value="F:2-dehydropantoate 2-reductase activity"/>
    <property type="evidence" value="ECO:0007669"/>
    <property type="project" value="UniProtKB-EC"/>
</dbReference>
<dbReference type="Pfam" id="PF08546">
    <property type="entry name" value="ApbA_C"/>
    <property type="match status" value="1"/>
</dbReference>
<dbReference type="InterPro" id="IPR001155">
    <property type="entry name" value="OxRdtase_FMN_N"/>
</dbReference>
<dbReference type="InterPro" id="IPR013752">
    <property type="entry name" value="KPA_reductase"/>
</dbReference>
<evidence type="ECO:0000259" key="5">
    <source>
        <dbReference type="Pfam" id="PF00724"/>
    </source>
</evidence>
<evidence type="ECO:0000313" key="9">
    <source>
        <dbReference type="Proteomes" id="UP000754750"/>
    </source>
</evidence>
<dbReference type="InterPro" id="IPR051799">
    <property type="entry name" value="NADH_flavin_oxidoreductase"/>
</dbReference>
<proteinExistence type="inferred from homology"/>
<evidence type="ECO:0000256" key="3">
    <source>
        <dbReference type="ARBA" id="ARBA00022857"/>
    </source>
</evidence>
<dbReference type="InterPro" id="IPR008927">
    <property type="entry name" value="6-PGluconate_DH-like_C_sf"/>
</dbReference>
<dbReference type="Pfam" id="PF00724">
    <property type="entry name" value="Oxidored_FMN"/>
    <property type="match status" value="1"/>
</dbReference>
<keyword evidence="2" id="KW-0285">Flavoprotein</keyword>
<organism evidence="8 9">
    <name type="scientific">Faecalispora sporosphaeroides</name>
    <dbReference type="NCBI Taxonomy" id="1549"/>
    <lineage>
        <taxon>Bacteria</taxon>
        <taxon>Bacillati</taxon>
        <taxon>Bacillota</taxon>
        <taxon>Clostridia</taxon>
        <taxon>Eubacteriales</taxon>
        <taxon>Oscillospiraceae</taxon>
        <taxon>Faecalispora</taxon>
    </lineage>
</organism>
<evidence type="ECO:0000259" key="7">
    <source>
        <dbReference type="Pfam" id="PF08546"/>
    </source>
</evidence>
<dbReference type="Gene3D" id="3.40.50.720">
    <property type="entry name" value="NAD(P)-binding Rossmann-like Domain"/>
    <property type="match status" value="1"/>
</dbReference>
<dbReference type="InterPro" id="IPR013332">
    <property type="entry name" value="KPR_N"/>
</dbReference>
<dbReference type="CDD" id="cd02803">
    <property type="entry name" value="OYE_like_FMN_family"/>
    <property type="match status" value="1"/>
</dbReference>
<dbReference type="EMBL" id="SVNY01000004">
    <property type="protein sequence ID" value="MBE6833693.1"/>
    <property type="molecule type" value="Genomic_DNA"/>
</dbReference>
<dbReference type="GO" id="GO:0010181">
    <property type="term" value="F:FMN binding"/>
    <property type="evidence" value="ECO:0007669"/>
    <property type="project" value="InterPro"/>
</dbReference>
<dbReference type="InterPro" id="IPR013785">
    <property type="entry name" value="Aldolase_TIM"/>
</dbReference>
<dbReference type="GO" id="GO:0015940">
    <property type="term" value="P:pantothenate biosynthetic process"/>
    <property type="evidence" value="ECO:0007669"/>
    <property type="project" value="InterPro"/>
</dbReference>
<feature type="domain" description="Ketopantoate reductase N-terminal" evidence="6">
    <location>
        <begin position="3"/>
        <end position="152"/>
    </location>
</feature>
<dbReference type="Pfam" id="PF02558">
    <property type="entry name" value="ApbA"/>
    <property type="match status" value="1"/>
</dbReference>
<name>A0A928KS50_9FIRM</name>
<evidence type="ECO:0000256" key="4">
    <source>
        <dbReference type="ARBA" id="ARBA00023002"/>
    </source>
</evidence>
<dbReference type="NCBIfam" id="TIGR00745">
    <property type="entry name" value="apbA_panE"/>
    <property type="match status" value="1"/>
</dbReference>
<dbReference type="RefSeq" id="WP_326840473.1">
    <property type="nucleotide sequence ID" value="NZ_SVNY01000004.1"/>
</dbReference>
<dbReference type="Gene3D" id="1.10.1040.10">
    <property type="entry name" value="N-(1-d-carboxylethyl)-l-norvaline Dehydrogenase, domain 2"/>
    <property type="match status" value="1"/>
</dbReference>
<comment type="similarity">
    <text evidence="1">Belongs to the ketopantoate reductase family.</text>
</comment>
<feature type="domain" description="Ketopantoate reductase C-terminal" evidence="7">
    <location>
        <begin position="179"/>
        <end position="296"/>
    </location>
</feature>
<sequence>MKYLIVGTGGTGGAIGGFLAASGKEVSFIARGSHLEAIRQNGLTVDSELRGRLHIEDAQAFDMESYEGSPDVIFICVKGYSMEEVCPFLRRVARPDTMIIPILNVYGTGGKLAVRMPGLTVADGCVYIVSYISAPGEITQKGPLFRMVYGNRDSSCPEIFYDIERDLRESGIDVIVSTNIIRDAFQKFSCVSPMAAAGVFFQDTMGEIRENPRKRAVFASLVGEIGQLAQAMGIPFSTDVVQENLEILDRAAPDSTTSMQRDLQKGGPSEINELLFEVVRLGKRYQAELPTYEMIAKSMGYSEAFEPMWLGNLQLRNHLVRSATRDGVENEDGTVSERQLQIMRTLASHEVGMIITGHFYVHPQGQASPSQNGIYEGRFLPGMRRMTDAVHMEEGCIVAQLNHAGGNADVEEPVAPSERVYSKGRRARALTREEMDEIRESFAEGASRAYQAGFDGVQIHMAHDYLLSEFLTPMSNNRTDEYGGSAENRFRFCAEVIGAVRRATSESFPILVKINSNVLANDRQYEEDLLYYLQQMESLGVAAAELSGCDFTKKSANERTYYLERAARMQQQLNMPLILVGGVRSLQDIARVIDAGIPMVSLSRPLICQGDLIPRLLSGERARCTSCNQCFALPHTRGIRCVFHAQPR</sequence>
<evidence type="ECO:0000313" key="8">
    <source>
        <dbReference type="EMBL" id="MBE6833693.1"/>
    </source>
</evidence>
<comment type="caution">
    <text evidence="8">The sequence shown here is derived from an EMBL/GenBank/DDBJ whole genome shotgun (WGS) entry which is preliminary data.</text>
</comment>
<reference evidence="8" key="1">
    <citation type="submission" date="2019-04" db="EMBL/GenBank/DDBJ databases">
        <title>Evolution of Biomass-Degrading Anaerobic Consortia Revealed by Metagenomics.</title>
        <authorList>
            <person name="Peng X."/>
        </authorList>
    </citation>
    <scope>NUCLEOTIDE SEQUENCE</scope>
    <source>
        <strain evidence="8">SIG551</strain>
    </source>
</reference>
<dbReference type="SUPFAM" id="SSF51395">
    <property type="entry name" value="FMN-linked oxidoreductases"/>
    <property type="match status" value="1"/>
</dbReference>
<protein>
    <submittedName>
        <fullName evidence="8">2-dehydropantoate 2-reductase</fullName>
        <ecNumber evidence="8">1.1.1.169</ecNumber>
    </submittedName>
</protein>
<keyword evidence="4 8" id="KW-0560">Oxidoreductase</keyword>
<feature type="domain" description="NADH:flavin oxidoreductase/NADH oxidase N-terminal" evidence="5">
    <location>
        <begin position="305"/>
        <end position="618"/>
    </location>
</feature>
<gene>
    <name evidence="8" type="ORF">E7512_08965</name>
</gene>
<dbReference type="PANTHER" id="PTHR43656">
    <property type="entry name" value="BINDING OXIDOREDUCTASE, PUTATIVE (AFU_ORTHOLOGUE AFUA_2G08260)-RELATED"/>
    <property type="match status" value="1"/>
</dbReference>
<evidence type="ECO:0000259" key="6">
    <source>
        <dbReference type="Pfam" id="PF02558"/>
    </source>
</evidence>
<dbReference type="InterPro" id="IPR013328">
    <property type="entry name" value="6PGD_dom2"/>
</dbReference>
<accession>A0A928KS50</accession>
<keyword evidence="3" id="KW-0521">NADP</keyword>
<dbReference type="Proteomes" id="UP000754750">
    <property type="component" value="Unassembled WGS sequence"/>
</dbReference>
<dbReference type="SUPFAM" id="SSF48179">
    <property type="entry name" value="6-phosphogluconate dehydrogenase C-terminal domain-like"/>
    <property type="match status" value="1"/>
</dbReference>